<evidence type="ECO:0000313" key="1">
    <source>
        <dbReference type="EMBL" id="KAB7758973.1"/>
    </source>
</evidence>
<comment type="caution">
    <text evidence="1">The sequence shown here is derived from an EMBL/GenBank/DDBJ whole genome shotgun (WGS) entry which is preliminary data.</text>
</comment>
<dbReference type="Proteomes" id="UP000325690">
    <property type="component" value="Unassembled WGS sequence"/>
</dbReference>
<sequence>MTTALILTALTAPFAVIALIVWAAHRSGSLRLHRGQFRWAAPMAGRLFEDDRDMQRMQHDLDAIRTRFEKHPVWPSSGVLGERR</sequence>
<organism evidence="1 2">
    <name type="scientific">Mycolicibacterium phlei DSM 43239 = CCUG 21000</name>
    <dbReference type="NCBI Taxonomy" id="1226750"/>
    <lineage>
        <taxon>Bacteria</taxon>
        <taxon>Bacillati</taxon>
        <taxon>Actinomycetota</taxon>
        <taxon>Actinomycetes</taxon>
        <taxon>Mycobacteriales</taxon>
        <taxon>Mycobacteriaceae</taxon>
        <taxon>Mycolicibacterium</taxon>
    </lineage>
</organism>
<keyword evidence="2" id="KW-1185">Reference proteome</keyword>
<protein>
    <submittedName>
        <fullName evidence="1">Uncharacterized protein</fullName>
    </submittedName>
</protein>
<dbReference type="GeneID" id="74300862"/>
<dbReference type="AlphaFoldDB" id="A0A5N5VAK1"/>
<dbReference type="RefSeq" id="WP_061481260.1">
    <property type="nucleotide sequence ID" value="NZ_ANBO01000004.1"/>
</dbReference>
<evidence type="ECO:0000313" key="2">
    <source>
        <dbReference type="Proteomes" id="UP000325690"/>
    </source>
</evidence>
<name>A0A5N5VAK1_MYCPH</name>
<accession>A0A5N5VAK1</accession>
<proteinExistence type="predicted"/>
<gene>
    <name evidence="1" type="ORF">MPHL21000_03975</name>
</gene>
<reference evidence="1 2" key="1">
    <citation type="submission" date="2012-10" db="EMBL/GenBank/DDBJ databases">
        <title>The draft sequence of the Mycobacterium pheli genome.</title>
        <authorList>
            <person name="Pettersson B.M.F."/>
            <person name="Das S."/>
            <person name="Dasgupta S."/>
            <person name="Bhattacharya A."/>
            <person name="Kirsebom L.A."/>
        </authorList>
    </citation>
    <scope>NUCLEOTIDE SEQUENCE [LARGE SCALE GENOMIC DNA]</scope>
    <source>
        <strain evidence="1 2">CCUG 21000</strain>
    </source>
</reference>
<dbReference type="EMBL" id="ANBP01000003">
    <property type="protein sequence ID" value="KAB7758973.1"/>
    <property type="molecule type" value="Genomic_DNA"/>
</dbReference>